<reference evidence="2 3" key="1">
    <citation type="submission" date="2018-11" db="EMBL/GenBank/DDBJ databases">
        <title>Novel bacteria species description.</title>
        <authorList>
            <person name="Han J.-H."/>
        </authorList>
    </citation>
    <scope>NUCLEOTIDE SEQUENCE [LARGE SCALE GENOMIC DNA]</scope>
    <source>
        <strain evidence="2 3">KCTC23259</strain>
    </source>
</reference>
<dbReference type="InterPro" id="IPR015943">
    <property type="entry name" value="WD40/YVTN_repeat-like_dom_sf"/>
</dbReference>
<keyword evidence="1" id="KW-0732">Signal</keyword>
<evidence type="ECO:0000313" key="3">
    <source>
        <dbReference type="Proteomes" id="UP001204144"/>
    </source>
</evidence>
<dbReference type="EMBL" id="RJUF01000193">
    <property type="protein sequence ID" value="MCP9765862.1"/>
    <property type="molecule type" value="Genomic_DNA"/>
</dbReference>
<proteinExistence type="predicted"/>
<dbReference type="Proteomes" id="UP001204144">
    <property type="component" value="Unassembled WGS sequence"/>
</dbReference>
<gene>
    <name evidence="2" type="ORF">EGI31_23245</name>
</gene>
<comment type="caution">
    <text evidence="2">The sequence shown here is derived from an EMBL/GenBank/DDBJ whole genome shotgun (WGS) entry which is preliminary data.</text>
</comment>
<sequence>MPSFNFTDLKNFLFLFFSCCSVSAQTLTFDAKGLIYLQDSDFGTFSYATKKIDKVGLDKMGAFMFPLQYEDSYNNSEQIVSNSVIDNFKSIAIKSDNRLCYVLETKGALKKDEKSASFAGLPDGGYVSVVDISNLRNLKPDYRFPVALNPKAIALNKTNEYLAVASEGYNQELQIFELNEFGKPIRVIAKPSQLANGPISDVIWHPKEDFLAYIKQDTREIGLVKIIKDGPTQKIIRLELTGSTIKLDGMPKSGTFTKDGKFFLALDTNNPMGLETNNGQVFVIKFNLEENGSHSLISKAFVEDNPTSIALHPDGNSLVVVNAKKSFDYPINDRNSGKSSLSVLNLTAEGNLSNRGNIALEGILPAGVAFDKTGKNFAISFFQYLNFGKPSAGIDFFRFFGGQNPRIEKQTSRIITNKGMHYLKVIEDF</sequence>
<dbReference type="AlphaFoldDB" id="A0AAE3KUR4"/>
<accession>A0AAE3KUR4</accession>
<evidence type="ECO:0000313" key="2">
    <source>
        <dbReference type="EMBL" id="MCP9765862.1"/>
    </source>
</evidence>
<evidence type="ECO:0000256" key="1">
    <source>
        <dbReference type="SAM" id="SignalP"/>
    </source>
</evidence>
<keyword evidence="3" id="KW-1185">Reference proteome</keyword>
<feature type="chain" id="PRO_5042249668" evidence="1">
    <location>
        <begin position="25"/>
        <end position="429"/>
    </location>
</feature>
<dbReference type="Gene3D" id="2.130.10.10">
    <property type="entry name" value="YVTN repeat-like/Quinoprotein amine dehydrogenase"/>
    <property type="match status" value="1"/>
</dbReference>
<organism evidence="2 3">
    <name type="scientific">Lacihabitans soyangensis</name>
    <dbReference type="NCBI Taxonomy" id="869394"/>
    <lineage>
        <taxon>Bacteria</taxon>
        <taxon>Pseudomonadati</taxon>
        <taxon>Bacteroidota</taxon>
        <taxon>Cytophagia</taxon>
        <taxon>Cytophagales</taxon>
        <taxon>Leadbetterellaceae</taxon>
        <taxon>Lacihabitans</taxon>
    </lineage>
</organism>
<protein>
    <submittedName>
        <fullName evidence="2">Uncharacterized protein</fullName>
    </submittedName>
</protein>
<name>A0AAE3KUR4_9BACT</name>
<feature type="signal peptide" evidence="1">
    <location>
        <begin position="1"/>
        <end position="24"/>
    </location>
</feature>
<dbReference type="SUPFAM" id="SSF75011">
    <property type="entry name" value="3-carboxy-cis,cis-mucoante lactonizing enzyme"/>
    <property type="match status" value="1"/>
</dbReference>